<dbReference type="InterPro" id="IPR052107">
    <property type="entry name" value="HEAT6"/>
</dbReference>
<name>A0A8B8EIC7_CRAVI</name>
<dbReference type="AlphaFoldDB" id="A0A8B8EIC7"/>
<evidence type="ECO:0000259" key="3">
    <source>
        <dbReference type="Pfam" id="PF13251"/>
    </source>
</evidence>
<evidence type="ECO:0000256" key="2">
    <source>
        <dbReference type="SAM" id="MobiDB-lite"/>
    </source>
</evidence>
<dbReference type="PANTHER" id="PTHR13366">
    <property type="entry name" value="MALARIA ANTIGEN-RELATED"/>
    <property type="match status" value="1"/>
</dbReference>
<dbReference type="OrthoDB" id="66533at2759"/>
<organism evidence="4 5">
    <name type="scientific">Crassostrea virginica</name>
    <name type="common">Eastern oyster</name>
    <dbReference type="NCBI Taxonomy" id="6565"/>
    <lineage>
        <taxon>Eukaryota</taxon>
        <taxon>Metazoa</taxon>
        <taxon>Spiralia</taxon>
        <taxon>Lophotrochozoa</taxon>
        <taxon>Mollusca</taxon>
        <taxon>Bivalvia</taxon>
        <taxon>Autobranchia</taxon>
        <taxon>Pteriomorphia</taxon>
        <taxon>Ostreida</taxon>
        <taxon>Ostreoidea</taxon>
        <taxon>Ostreidae</taxon>
        <taxon>Crassostrea</taxon>
    </lineage>
</organism>
<dbReference type="PANTHER" id="PTHR13366:SF0">
    <property type="entry name" value="HEAT REPEAT-CONTAINING PROTEIN 6"/>
    <property type="match status" value="1"/>
</dbReference>
<dbReference type="KEGG" id="cvn:111134770"/>
<dbReference type="InterPro" id="IPR025283">
    <property type="entry name" value="DUF4042"/>
</dbReference>
<proteinExistence type="predicted"/>
<gene>
    <name evidence="5" type="primary">LOC111134770</name>
</gene>
<keyword evidence="4" id="KW-1185">Reference proteome</keyword>
<dbReference type="Proteomes" id="UP000694844">
    <property type="component" value="Chromosome 5"/>
</dbReference>
<dbReference type="Gene3D" id="1.25.10.10">
    <property type="entry name" value="Leucine-rich Repeat Variant"/>
    <property type="match status" value="3"/>
</dbReference>
<dbReference type="RefSeq" id="XP_022339820.1">
    <property type="nucleotide sequence ID" value="XM_022484112.1"/>
</dbReference>
<feature type="compositionally biased region" description="Low complexity" evidence="2">
    <location>
        <begin position="583"/>
        <end position="597"/>
    </location>
</feature>
<feature type="compositionally biased region" description="Basic residues" evidence="2">
    <location>
        <begin position="297"/>
        <end position="307"/>
    </location>
</feature>
<dbReference type="SUPFAM" id="SSF48371">
    <property type="entry name" value="ARM repeat"/>
    <property type="match status" value="1"/>
</dbReference>
<sequence length="1157" mass="127966">MMENSRLGERTTFLNCLRRLLKINHSSDVSSKTDINVLIDELIALDYSQKFVDEKDANNLIRHICKIIPAYEEQISVKACQIIHSLTAKQQLSLEEQVLWSTTNFLVNAVQRISPWATAEILQTLGAVVYENVDRLSQFHEVLLGPQGVLIPLIKENATSEDILKGAVQCVENLTFRVSSEEYMEDKYAGLCFQTLLELLHKVPVANIESGIQCKILICSLRGLQNLLTATKIMPSENLGPLLAGIRAFMFHGLPGAPTSLPESLYPTPLSQYDPSPSSPAKSDPQTNDESSAKTGGAKKYKKKKAKKGAETTRNAAKSSQEKEEDENEETEFQRSRAAETLSFRPNWAKISSSESECSDTEGGQSSRLRSQHAKVRQCALACLHTTIKSINKRVMFGYWSSFIPDSIAAGNSPQVHTLFTVILKDPSPKCRMGALAALTALIDGTKTLLATADDSEQKFTTFVPFSGILASTIRELHRCLLLALVSENIPLTLTQLIKCISTLIANVPYSRMRPGLLSRVVKQVRNFITYRDPNVRVACLTCLGAVAAIQPPLMEICHIIQPARPPNHTSVSRDTEHLNVDSGISSGSQSNTSPNTETGIVEEGRNNSSPGVLTPIGPPSGIQTPVYTDTSLSAHAQSVSWLVKLCVRNVLPHSSENGEHTEPLPVRLESLQVLAHLAKGYFPIIRNSLPVLLDLILKCYTDQDQVVRLHTSKLVDDLTQALQREVQSPELTDSSGRFSLQQVSEFWISLLNGAITNILQSESNCAVKATTCDCVSNIGPEVYAALPVDKKVLCITLILGLTSDEDKIVRSSALRTVGVFVLFPCLKEDVCFVADAANAILTSMEDTCLNVRFKTAWSLANLCDALVMNKIEGDNDFMNDFSDLLLQKLFTTSIKACQDSDKVKSNAVRALGNILRYLPIRSLAKSSFRTSVEQGVKALIKNISSGTMKLRWNACYAVSNMFKNTLLNFGGAPWTRDLMITLCGVVKDCKNFKVRINAALALGSPSERSHYGDSRLFAFVWENLIIALETAEDITDFAEFKYRNNLNNQICTSILHLVNLLQALDLDLLHQLFMERSQVISVHFDRFRTSPEDGNPAQIESDLIQAKDHLLTLLSGQLTEGQRSALCLLQQLCRIDENLNEEERIPEKSAFKEIYD</sequence>
<reference evidence="5" key="1">
    <citation type="submission" date="2025-08" db="UniProtKB">
        <authorList>
            <consortium name="RefSeq"/>
        </authorList>
    </citation>
    <scope>IDENTIFICATION</scope>
    <source>
        <tissue evidence="5">Whole sample</tissue>
    </source>
</reference>
<evidence type="ECO:0000313" key="5">
    <source>
        <dbReference type="RefSeq" id="XP_022339820.1"/>
    </source>
</evidence>
<protein>
    <recommendedName>
        <fullName evidence="1">HEAT repeat-containing protein 6</fullName>
    </recommendedName>
</protein>
<feature type="domain" description="DUF4042" evidence="3">
    <location>
        <begin position="375"/>
        <end position="556"/>
    </location>
</feature>
<dbReference type="GeneID" id="111134770"/>
<feature type="region of interest" description="Disordered" evidence="2">
    <location>
        <begin position="262"/>
        <end position="339"/>
    </location>
</feature>
<accession>A0A8B8EIC7</accession>
<feature type="compositionally biased region" description="Low complexity" evidence="2">
    <location>
        <begin position="274"/>
        <end position="285"/>
    </location>
</feature>
<evidence type="ECO:0000256" key="1">
    <source>
        <dbReference type="ARBA" id="ARBA00015263"/>
    </source>
</evidence>
<evidence type="ECO:0000313" key="4">
    <source>
        <dbReference type="Proteomes" id="UP000694844"/>
    </source>
</evidence>
<dbReference type="InterPro" id="IPR011989">
    <property type="entry name" value="ARM-like"/>
</dbReference>
<dbReference type="InterPro" id="IPR016024">
    <property type="entry name" value="ARM-type_fold"/>
</dbReference>
<feature type="region of interest" description="Disordered" evidence="2">
    <location>
        <begin position="566"/>
        <end position="620"/>
    </location>
</feature>
<dbReference type="Pfam" id="PF13251">
    <property type="entry name" value="DUF4042"/>
    <property type="match status" value="1"/>
</dbReference>